<dbReference type="GO" id="GO:0009279">
    <property type="term" value="C:cell outer membrane"/>
    <property type="evidence" value="ECO:0007669"/>
    <property type="project" value="UniProtKB-SubCell"/>
</dbReference>
<evidence type="ECO:0000313" key="13">
    <source>
        <dbReference type="EMBL" id="MDJ1501864.1"/>
    </source>
</evidence>
<keyword evidence="5 9" id="KW-0798">TonB box</keyword>
<dbReference type="InterPro" id="IPR000531">
    <property type="entry name" value="Beta-barrel_TonB"/>
</dbReference>
<feature type="domain" description="TonB-dependent receptor-like beta-barrel" evidence="11">
    <location>
        <begin position="456"/>
        <end position="1021"/>
    </location>
</feature>
<protein>
    <submittedName>
        <fullName evidence="13">TonB-dependent receptor</fullName>
    </submittedName>
</protein>
<dbReference type="InterPro" id="IPR023996">
    <property type="entry name" value="TonB-dep_OMP_SusC/RagA"/>
</dbReference>
<dbReference type="Gene3D" id="2.60.40.1120">
    <property type="entry name" value="Carboxypeptidase-like, regulatory domain"/>
    <property type="match status" value="1"/>
</dbReference>
<organism evidence="13 14">
    <name type="scientific">Xanthocytophaga agilis</name>
    <dbReference type="NCBI Taxonomy" id="3048010"/>
    <lineage>
        <taxon>Bacteria</taxon>
        <taxon>Pseudomonadati</taxon>
        <taxon>Bacteroidota</taxon>
        <taxon>Cytophagia</taxon>
        <taxon>Cytophagales</taxon>
        <taxon>Rhodocytophagaceae</taxon>
        <taxon>Xanthocytophaga</taxon>
    </lineage>
</organism>
<dbReference type="InterPro" id="IPR039426">
    <property type="entry name" value="TonB-dep_rcpt-like"/>
</dbReference>
<dbReference type="RefSeq" id="WP_314511551.1">
    <property type="nucleotide sequence ID" value="NZ_JASJOU010000004.1"/>
</dbReference>
<dbReference type="Pfam" id="PF13715">
    <property type="entry name" value="CarbopepD_reg_2"/>
    <property type="match status" value="1"/>
</dbReference>
<keyword evidence="2 8" id="KW-0813">Transport</keyword>
<dbReference type="Gene3D" id="2.40.170.20">
    <property type="entry name" value="TonB-dependent receptor, beta-barrel domain"/>
    <property type="match status" value="1"/>
</dbReference>
<keyword evidence="10" id="KW-0732">Signal</keyword>
<evidence type="ECO:0000256" key="7">
    <source>
        <dbReference type="ARBA" id="ARBA00023237"/>
    </source>
</evidence>
<feature type="domain" description="TonB-dependent receptor plug" evidence="12">
    <location>
        <begin position="119"/>
        <end position="223"/>
    </location>
</feature>
<dbReference type="InterPro" id="IPR023997">
    <property type="entry name" value="TonB-dep_OMP_SusC/RagA_CS"/>
</dbReference>
<dbReference type="Pfam" id="PF00593">
    <property type="entry name" value="TonB_dep_Rec_b-barrel"/>
    <property type="match status" value="1"/>
</dbReference>
<dbReference type="InterPro" id="IPR036942">
    <property type="entry name" value="Beta-barrel_TonB_sf"/>
</dbReference>
<dbReference type="NCBIfam" id="TIGR04056">
    <property type="entry name" value="OMP_RagA_SusC"/>
    <property type="match status" value="1"/>
</dbReference>
<dbReference type="InterPro" id="IPR008969">
    <property type="entry name" value="CarboxyPept-like_regulatory"/>
</dbReference>
<dbReference type="SUPFAM" id="SSF56935">
    <property type="entry name" value="Porins"/>
    <property type="match status" value="1"/>
</dbReference>
<sequence length="1079" mass="116748">MKHNYLRASVLLCLVFLCSVVGAFAQTTVTGKVTSQEDGGVLPGVSVSVKGTTRGTTTDANGKYSIAVDGPTSVLVFSFIGFTTEEVSVGNRSVVDVPLTADLQALSEVVVTGYTTENRREVTGAVATVKSKDLVAVPSGNVEQALQGRISGVTVITNGQPGTNSIVRLRGFGAFGGNEPLYIVDGIPVGSTDFLQPDDIESVTALKDAPSASIYGARAANGVIIYTTKKGKKGDGKLHVSYDGVFGVTTPGKVDNILNPQEQADWTWNAIRNTATQLGKTPVFESQQYGNGATPVLPDYILVGSNTGVRGTINLEEERAKYNVNPDKGSIYSVMKANKAGTNWWDAITQNAILNRHTLSFSGGGEKSQFYLSFGMQDQQGIIIHQNFKRYSFRINSEHNLSKNIRIGQNVVGLYISRQGLIGGNGGRGASGEETQVLSAFRMPAIIPVYDEFGGYAGTLAGGFNNPRNPVAERNRAADNRGYNIGAIGNVYAEVDVIKGLTLRSSFGGGISAGYYNYYNRPSYENSENNSTFTYGEGASAYKNWVFTNTARYQNKFGAHGIDVLAGVEALNTNNGRQLEARGQNPFSTDINYIILPNVGNQNVNRDATFYTLGVNFYSLFGRVQYNFSEKYILNGVLRRDGSSRFGANTRYGVFPAVSAAWRISAEPFMKDIPFISDLKIRGGWGQMGNSNNVDPYNQFSLFESNLGRAYYDIAGGNGAPAEGFYRSRIGNPNAKWETSTTSNIGVDGTFLDGKVELVLDVWRKDTKDLLYTLETPAVVGPLAADPAINIGKMRNQGIDLQIINRGNIVSDLTYEVNVTGSWLKNEVIALAPGVDYFEPYSMRGITPVRNQIGQPISAFFGYKVIGLFQNQEEVNSAPSQDGKGIGRFRYADINGDNKITPDDRTPLGSPVPKFNGGLNLTLGYKNIELVAYLYAALGAKVFNLSRWYTDFYPSFKGAAIGNRVKESFTFENGGNTVPIFEDASNLSTNTVSNSYYVESGNYARLTNLQIAYKLPATLLNRFGIERAKIYVQSTNLFTISKYSGLDPGVGGAADQNLGIDVGNPPVTRGFNIGLNVGF</sequence>
<dbReference type="Proteomes" id="UP001232063">
    <property type="component" value="Unassembled WGS sequence"/>
</dbReference>
<dbReference type="NCBIfam" id="TIGR04057">
    <property type="entry name" value="SusC_RagA_signa"/>
    <property type="match status" value="1"/>
</dbReference>
<comment type="subcellular location">
    <subcellularLocation>
        <location evidence="1 8">Cell outer membrane</location>
        <topology evidence="1 8">Multi-pass membrane protein</topology>
    </subcellularLocation>
</comment>
<keyword evidence="4 8" id="KW-0812">Transmembrane</keyword>
<dbReference type="EMBL" id="JASJOU010000004">
    <property type="protein sequence ID" value="MDJ1501864.1"/>
    <property type="molecule type" value="Genomic_DNA"/>
</dbReference>
<evidence type="ECO:0000256" key="3">
    <source>
        <dbReference type="ARBA" id="ARBA00022452"/>
    </source>
</evidence>
<dbReference type="SUPFAM" id="SSF49464">
    <property type="entry name" value="Carboxypeptidase regulatory domain-like"/>
    <property type="match status" value="1"/>
</dbReference>
<feature type="signal peptide" evidence="10">
    <location>
        <begin position="1"/>
        <end position="25"/>
    </location>
</feature>
<evidence type="ECO:0000259" key="11">
    <source>
        <dbReference type="Pfam" id="PF00593"/>
    </source>
</evidence>
<evidence type="ECO:0000259" key="12">
    <source>
        <dbReference type="Pfam" id="PF07715"/>
    </source>
</evidence>
<dbReference type="PROSITE" id="PS52016">
    <property type="entry name" value="TONB_DEPENDENT_REC_3"/>
    <property type="match status" value="1"/>
</dbReference>
<reference evidence="13" key="1">
    <citation type="submission" date="2023-05" db="EMBL/GenBank/DDBJ databases">
        <authorList>
            <person name="Zhang X."/>
        </authorList>
    </citation>
    <scope>NUCLEOTIDE SEQUENCE</scope>
    <source>
        <strain evidence="13">BD1B2-1</strain>
    </source>
</reference>
<evidence type="ECO:0000256" key="10">
    <source>
        <dbReference type="SAM" id="SignalP"/>
    </source>
</evidence>
<accession>A0AAE3R5N8</accession>
<evidence type="ECO:0000256" key="4">
    <source>
        <dbReference type="ARBA" id="ARBA00022692"/>
    </source>
</evidence>
<evidence type="ECO:0000256" key="6">
    <source>
        <dbReference type="ARBA" id="ARBA00023136"/>
    </source>
</evidence>
<keyword evidence="6 8" id="KW-0472">Membrane</keyword>
<name>A0AAE3R5N8_9BACT</name>
<dbReference type="AlphaFoldDB" id="A0AAE3R5N8"/>
<keyword evidence="14" id="KW-1185">Reference proteome</keyword>
<comment type="similarity">
    <text evidence="8 9">Belongs to the TonB-dependent receptor family.</text>
</comment>
<comment type="caution">
    <text evidence="13">The sequence shown here is derived from an EMBL/GenBank/DDBJ whole genome shotgun (WGS) entry which is preliminary data.</text>
</comment>
<evidence type="ECO:0000256" key="5">
    <source>
        <dbReference type="ARBA" id="ARBA00023077"/>
    </source>
</evidence>
<evidence type="ECO:0000256" key="2">
    <source>
        <dbReference type="ARBA" id="ARBA00022448"/>
    </source>
</evidence>
<keyword evidence="3 8" id="KW-1134">Transmembrane beta strand</keyword>
<proteinExistence type="inferred from homology"/>
<evidence type="ECO:0000313" key="14">
    <source>
        <dbReference type="Proteomes" id="UP001232063"/>
    </source>
</evidence>
<feature type="chain" id="PRO_5042032687" evidence="10">
    <location>
        <begin position="26"/>
        <end position="1079"/>
    </location>
</feature>
<dbReference type="InterPro" id="IPR012910">
    <property type="entry name" value="Plug_dom"/>
</dbReference>
<keyword evidence="7 8" id="KW-0998">Cell outer membrane</keyword>
<evidence type="ECO:0000256" key="8">
    <source>
        <dbReference type="PROSITE-ProRule" id="PRU01360"/>
    </source>
</evidence>
<evidence type="ECO:0000256" key="1">
    <source>
        <dbReference type="ARBA" id="ARBA00004571"/>
    </source>
</evidence>
<gene>
    <name evidence="13" type="ORF">QNI22_14450</name>
</gene>
<dbReference type="InterPro" id="IPR037066">
    <property type="entry name" value="Plug_dom_sf"/>
</dbReference>
<dbReference type="Pfam" id="PF07715">
    <property type="entry name" value="Plug"/>
    <property type="match status" value="1"/>
</dbReference>
<evidence type="ECO:0000256" key="9">
    <source>
        <dbReference type="RuleBase" id="RU003357"/>
    </source>
</evidence>
<keyword evidence="13" id="KW-0675">Receptor</keyword>
<dbReference type="Gene3D" id="2.170.130.10">
    <property type="entry name" value="TonB-dependent receptor, plug domain"/>
    <property type="match status" value="1"/>
</dbReference>